<evidence type="ECO:0000256" key="5">
    <source>
        <dbReference type="ARBA" id="ARBA00022840"/>
    </source>
</evidence>
<name>A0ABT9JTH2_9PROT</name>
<reference evidence="8" key="1">
    <citation type="journal article" date="2019" name="Int. J. Syst. Evol. Microbiol.">
        <title>The Global Catalogue of Microorganisms (GCM) 10K type strain sequencing project: providing services to taxonomists for standard genome sequencing and annotation.</title>
        <authorList>
            <consortium name="The Broad Institute Genomics Platform"/>
            <consortium name="The Broad Institute Genome Sequencing Center for Infectious Disease"/>
            <person name="Wu L."/>
            <person name="Ma J."/>
        </authorList>
    </citation>
    <scope>NUCLEOTIDE SEQUENCE [LARGE SCALE GENOMIC DNA]</scope>
    <source>
        <strain evidence="8">VKM B-3159</strain>
    </source>
</reference>
<dbReference type="PROSITE" id="PS00583">
    <property type="entry name" value="PFKB_KINASES_1"/>
    <property type="match status" value="1"/>
</dbReference>
<organism evidence="7 8">
    <name type="scientific">Methylophilus aquaticus</name>
    <dbReference type="NCBI Taxonomy" id="1971610"/>
    <lineage>
        <taxon>Bacteria</taxon>
        <taxon>Pseudomonadati</taxon>
        <taxon>Pseudomonadota</taxon>
        <taxon>Betaproteobacteria</taxon>
        <taxon>Nitrosomonadales</taxon>
        <taxon>Methylophilaceae</taxon>
        <taxon>Methylophilus</taxon>
    </lineage>
</organism>
<dbReference type="InterPro" id="IPR029056">
    <property type="entry name" value="Ribokinase-like"/>
</dbReference>
<proteinExistence type="inferred from homology"/>
<dbReference type="SUPFAM" id="SSF53613">
    <property type="entry name" value="Ribokinase-like"/>
    <property type="match status" value="1"/>
</dbReference>
<evidence type="ECO:0000256" key="2">
    <source>
        <dbReference type="ARBA" id="ARBA00022679"/>
    </source>
</evidence>
<evidence type="ECO:0000256" key="3">
    <source>
        <dbReference type="ARBA" id="ARBA00022741"/>
    </source>
</evidence>
<keyword evidence="2" id="KW-0808">Transferase</keyword>
<dbReference type="GO" id="GO:0016301">
    <property type="term" value="F:kinase activity"/>
    <property type="evidence" value="ECO:0007669"/>
    <property type="project" value="UniProtKB-KW"/>
</dbReference>
<gene>
    <name evidence="7" type="ORF">Q9291_08430</name>
</gene>
<dbReference type="RefSeq" id="WP_306389596.1">
    <property type="nucleotide sequence ID" value="NZ_JAVCAP010000015.1"/>
</dbReference>
<dbReference type="InterPro" id="IPR011611">
    <property type="entry name" value="PfkB_dom"/>
</dbReference>
<evidence type="ECO:0000256" key="4">
    <source>
        <dbReference type="ARBA" id="ARBA00022777"/>
    </source>
</evidence>
<evidence type="ECO:0000313" key="8">
    <source>
        <dbReference type="Proteomes" id="UP001225906"/>
    </source>
</evidence>
<evidence type="ECO:0000256" key="1">
    <source>
        <dbReference type="ARBA" id="ARBA00010688"/>
    </source>
</evidence>
<dbReference type="Gene3D" id="3.40.1190.20">
    <property type="match status" value="1"/>
</dbReference>
<dbReference type="Proteomes" id="UP001225906">
    <property type="component" value="Unassembled WGS sequence"/>
</dbReference>
<keyword evidence="4 7" id="KW-0418">Kinase</keyword>
<protein>
    <submittedName>
        <fullName evidence="7">PfkB family carbohydrate kinase</fullName>
    </submittedName>
</protein>
<comment type="caution">
    <text evidence="7">The sequence shown here is derived from an EMBL/GenBank/DDBJ whole genome shotgun (WGS) entry which is preliminary data.</text>
</comment>
<dbReference type="PANTHER" id="PTHR43085">
    <property type="entry name" value="HEXOKINASE FAMILY MEMBER"/>
    <property type="match status" value="1"/>
</dbReference>
<keyword evidence="5" id="KW-0067">ATP-binding</keyword>
<keyword evidence="3" id="KW-0547">Nucleotide-binding</keyword>
<dbReference type="EMBL" id="JAVCAP010000015">
    <property type="protein sequence ID" value="MDP8567873.1"/>
    <property type="molecule type" value="Genomic_DNA"/>
</dbReference>
<feature type="domain" description="Carbohydrate kinase PfkB" evidence="6">
    <location>
        <begin position="21"/>
        <end position="285"/>
    </location>
</feature>
<comment type="similarity">
    <text evidence="1">Belongs to the carbohydrate kinase PfkB family.</text>
</comment>
<dbReference type="PANTHER" id="PTHR43085:SF1">
    <property type="entry name" value="PSEUDOURIDINE KINASE-RELATED"/>
    <property type="match status" value="1"/>
</dbReference>
<evidence type="ECO:0000259" key="6">
    <source>
        <dbReference type="Pfam" id="PF00294"/>
    </source>
</evidence>
<dbReference type="InterPro" id="IPR050306">
    <property type="entry name" value="PfkB_Carbo_kinase"/>
</dbReference>
<dbReference type="Pfam" id="PF00294">
    <property type="entry name" value="PfkB"/>
    <property type="match status" value="1"/>
</dbReference>
<accession>A0ABT9JTH2</accession>
<dbReference type="InterPro" id="IPR002173">
    <property type="entry name" value="Carboh/pur_kinase_PfkB_CS"/>
</dbReference>
<sequence>MDASVMILGEVLGDVFPEQTIIGGAPYNVARHCHALGVGVQLLSAVGEDVLGERILHEMRAWGLSTRGVQTIPDLPTGQVVVHFEQGGHRFEILDAQAYDALSLSAIRPVLQRFHADLAYIGSLVMRHAPMQQVVASWLRQLDCPVFCDINLRAPWYSHASVLMALQAADVLKINHEELPIVCNLAGLVGSEDLEVAARQLIDAFKLNEVFVTCGEAGSFWVNNAGLVLHAPVARLRRPFVDSVGAGDAYSAIVMRGLLAGAARSEVLAQAADFSAAICSERGAVPADKAFYRDFMRVA</sequence>
<evidence type="ECO:0000313" key="7">
    <source>
        <dbReference type="EMBL" id="MDP8567873.1"/>
    </source>
</evidence>
<keyword evidence="8" id="KW-1185">Reference proteome</keyword>